<dbReference type="PANTHER" id="PTHR23028">
    <property type="entry name" value="ACETYLTRANSFERASE"/>
    <property type="match status" value="1"/>
</dbReference>
<proteinExistence type="predicted"/>
<dbReference type="PATRIC" id="fig|200450.3.peg.1274"/>
<feature type="transmembrane region" description="Helical" evidence="1">
    <location>
        <begin position="195"/>
        <end position="212"/>
    </location>
</feature>
<dbReference type="Proteomes" id="UP000036608">
    <property type="component" value="Chromosome"/>
</dbReference>
<sequence>MQRIYSIDYLRGLMALSVLFYHFDSWTVGVPDSSTIIGRLGIYAVSTFFIISGMSLYIAYRKTEWDRRSVAVFAAKRYIRLAPAFWVACIAAVIVLLITEPNYSVRWKQLIYNLSLLFGFFKPQAYITVGGWSIGNEVVFYALFPLILWSKPKRRLLITAAIMITFAVHTYYAFIMLNPEGEYTAQKWYTYIQPWNNVFLFISGIFIAWISMEAKLSQSKIYWLPIIGLMMAFCFYPANGNLINIMTGINRISFTAICIALCFCTFNLSISRISKVGSFLAVLGDMSYSIYMFHGVIAEITLKIIAPCFGIHSPADQLLLLNYIALPAILSLSFVFFFYVEKKAMRHSRKIDNHEYSKVQRADQR</sequence>
<dbReference type="RefSeq" id="WP_049709402.1">
    <property type="nucleotide sequence ID" value="NZ_CP011507.1"/>
</dbReference>
<feature type="transmembrane region" description="Helical" evidence="1">
    <location>
        <begin position="81"/>
        <end position="99"/>
    </location>
</feature>
<feature type="transmembrane region" description="Helical" evidence="1">
    <location>
        <begin position="318"/>
        <end position="340"/>
    </location>
</feature>
<feature type="transmembrane region" description="Helical" evidence="1">
    <location>
        <begin position="9"/>
        <end position="28"/>
    </location>
</feature>
<organism evidence="3 4">
    <name type="scientific">Pseudomonas trivialis</name>
    <dbReference type="NCBI Taxonomy" id="200450"/>
    <lineage>
        <taxon>Bacteria</taxon>
        <taxon>Pseudomonadati</taxon>
        <taxon>Pseudomonadota</taxon>
        <taxon>Gammaproteobacteria</taxon>
        <taxon>Pseudomonadales</taxon>
        <taxon>Pseudomonadaceae</taxon>
        <taxon>Pseudomonas</taxon>
    </lineage>
</organism>
<dbReference type="InterPro" id="IPR002656">
    <property type="entry name" value="Acyl_transf_3_dom"/>
</dbReference>
<dbReference type="EMBL" id="CP011507">
    <property type="protein sequence ID" value="AKS05697.1"/>
    <property type="molecule type" value="Genomic_DNA"/>
</dbReference>
<feature type="domain" description="Acyltransferase 3" evidence="2">
    <location>
        <begin position="4"/>
        <end position="324"/>
    </location>
</feature>
<dbReference type="Pfam" id="PF01757">
    <property type="entry name" value="Acyl_transf_3"/>
    <property type="match status" value="1"/>
</dbReference>
<accession>A0A0H5ANF9</accession>
<dbReference type="InterPro" id="IPR050879">
    <property type="entry name" value="Acyltransferase_3"/>
</dbReference>
<feature type="transmembrane region" description="Helical" evidence="1">
    <location>
        <begin position="125"/>
        <end position="149"/>
    </location>
</feature>
<protein>
    <recommendedName>
        <fullName evidence="2">Acyltransferase 3 domain-containing protein</fullName>
    </recommendedName>
</protein>
<feature type="transmembrane region" description="Helical" evidence="1">
    <location>
        <begin position="251"/>
        <end position="270"/>
    </location>
</feature>
<keyword evidence="1" id="KW-0812">Transmembrane</keyword>
<feature type="transmembrane region" description="Helical" evidence="1">
    <location>
        <begin position="221"/>
        <end position="239"/>
    </location>
</feature>
<feature type="transmembrane region" description="Helical" evidence="1">
    <location>
        <begin position="40"/>
        <end position="60"/>
    </location>
</feature>
<reference evidence="4" key="2">
    <citation type="submission" date="2015-05" db="EMBL/GenBank/DDBJ databases">
        <authorList>
            <person name="Swarnkar M.K."/>
            <person name="Vyas P."/>
            <person name="Rahi P."/>
            <person name="Thakur R."/>
            <person name="Thakur N."/>
            <person name="Singh A.K."/>
            <person name="Gulati A."/>
        </authorList>
    </citation>
    <scope>NUCLEOTIDE SEQUENCE [LARGE SCALE GENOMIC DNA]</scope>
    <source>
        <strain evidence="4">745</strain>
    </source>
</reference>
<dbReference type="PANTHER" id="PTHR23028:SF134">
    <property type="entry name" value="PUTATIVE (AFU_ORTHOLOGUE AFUA_4G08520)-RELATED"/>
    <property type="match status" value="1"/>
</dbReference>
<reference evidence="3 4" key="1">
    <citation type="journal article" date="2015" name="Genome Announc.">
        <title>Complete Genome Sequence of the Rhizobacterium Pseudomonas trivialis Strain IHBB745 with Multiple Plant Growth-Promoting Activities and Tolerance to Desiccation and Alkalinity.</title>
        <authorList>
            <person name="Gulati A."/>
            <person name="Swarnkar M.K."/>
            <person name="Vyas P."/>
            <person name="Rahi P."/>
            <person name="Thakur R."/>
            <person name="Thakur N."/>
            <person name="Singh A.K."/>
        </authorList>
    </citation>
    <scope>NUCLEOTIDE SEQUENCE [LARGE SCALE GENOMIC DNA]</scope>
    <source>
        <strain evidence="4">745</strain>
    </source>
</reference>
<evidence type="ECO:0000256" key="1">
    <source>
        <dbReference type="SAM" id="Phobius"/>
    </source>
</evidence>
<keyword evidence="1" id="KW-0472">Membrane</keyword>
<dbReference type="GO" id="GO:0016747">
    <property type="term" value="F:acyltransferase activity, transferring groups other than amino-acyl groups"/>
    <property type="evidence" value="ECO:0007669"/>
    <property type="project" value="InterPro"/>
</dbReference>
<dbReference type="KEGG" id="ptv:AA957_06155"/>
<name>A0A0H5ANF9_9PSED</name>
<keyword evidence="1" id="KW-1133">Transmembrane helix</keyword>
<feature type="transmembrane region" description="Helical" evidence="1">
    <location>
        <begin position="156"/>
        <end position="175"/>
    </location>
</feature>
<evidence type="ECO:0000259" key="2">
    <source>
        <dbReference type="Pfam" id="PF01757"/>
    </source>
</evidence>
<dbReference type="OrthoDB" id="9767863at2"/>
<evidence type="ECO:0000313" key="4">
    <source>
        <dbReference type="Proteomes" id="UP000036608"/>
    </source>
</evidence>
<dbReference type="AlphaFoldDB" id="A0A0H5ANF9"/>
<evidence type="ECO:0000313" key="3">
    <source>
        <dbReference type="EMBL" id="AKS05697.1"/>
    </source>
</evidence>
<gene>
    <name evidence="3" type="ORF">AA957_06155</name>
</gene>